<evidence type="ECO:0000256" key="1">
    <source>
        <dbReference type="SAM" id="MobiDB-lite"/>
    </source>
</evidence>
<dbReference type="AlphaFoldDB" id="A0A1Y2A4U6"/>
<sequence>MPPMPELSVLKPLDPSITNEDDYPDFPLSEVRVVCASNGQPASLLAAYADTPLIVEGRLGAPKRENGRYLIKKPFKPLDIKITDVTRYSYGQSTTGGTLIWALGQCGWFELRPSRAYKDIFAEMVEAVQILYFMTDIYNEPRKRGGGPSASLLYQEYAEDERFGCKSVEEAESRFWKHRETLIMWFLSKAQGISWGGTSVYRQFKSLFPKEFEAAKARVDGRVEASVPADPSGLSTTSAVPQRSRGRGAAKAKPQQTSDPGKPDKDQNWWEATALFEFMQKAINHRAMRIGHITLSKVASLLVLRYEISSPEIAENVLRVHAKNLRYMMDHPRRKSIRFFKEERIYRELGEEGALSAVEVRRAEGVELKPRKDRATLKEDESESDSSTEDSDTVAAKTPKRRSPSKKARLSTLRPKSSKFSGKGKGKGKKAPGARMRTGSDSASDAEEDEVSETTENENGDENEGDMEIDTFTHLQALSPTGLKRKLNSTTDTDDEHVHGTPKPRKRGTSHPISPNIKLDAESSDPSDRSSPQSSSSASDEIDTNLRIPTDPLPLRLTNPNTKATSAATALLPPIISTPLPSYTANAPGDTWICPFDGCAAKIYAVSEETGRRLVSEHLQRHQDAASVNHRNLGAGGGLDLVDVVLGEGGRVGLPVNNLLRRIREMAEGHTSLFLGLGGRPTPKAVERSV</sequence>
<evidence type="ECO:0000313" key="3">
    <source>
        <dbReference type="Proteomes" id="UP000193144"/>
    </source>
</evidence>
<gene>
    <name evidence="2" type="ORF">BCR34DRAFT_506208</name>
</gene>
<dbReference type="EMBL" id="MCFA01000014">
    <property type="protein sequence ID" value="ORY17055.1"/>
    <property type="molecule type" value="Genomic_DNA"/>
</dbReference>
<keyword evidence="3" id="KW-1185">Reference proteome</keyword>
<feature type="compositionally biased region" description="Acidic residues" evidence="1">
    <location>
        <begin position="444"/>
        <end position="469"/>
    </location>
</feature>
<feature type="compositionally biased region" description="Basic residues" evidence="1">
    <location>
        <begin position="398"/>
        <end position="409"/>
    </location>
</feature>
<dbReference type="STRING" id="1231657.A0A1Y2A4U6"/>
<reference evidence="2 3" key="1">
    <citation type="submission" date="2016-07" db="EMBL/GenBank/DDBJ databases">
        <title>Pervasive Adenine N6-methylation of Active Genes in Fungi.</title>
        <authorList>
            <consortium name="DOE Joint Genome Institute"/>
            <person name="Mondo S.J."/>
            <person name="Dannebaum R.O."/>
            <person name="Kuo R.C."/>
            <person name="Labutti K."/>
            <person name="Haridas S."/>
            <person name="Kuo A."/>
            <person name="Salamov A."/>
            <person name="Ahrendt S.R."/>
            <person name="Lipzen A."/>
            <person name="Sullivan W."/>
            <person name="Andreopoulos W.B."/>
            <person name="Clum A."/>
            <person name="Lindquist E."/>
            <person name="Daum C."/>
            <person name="Ramamoorthy G.K."/>
            <person name="Gryganskyi A."/>
            <person name="Culley D."/>
            <person name="Magnuson J.K."/>
            <person name="James T.Y."/>
            <person name="O'Malley M.A."/>
            <person name="Stajich J.E."/>
            <person name="Spatafora J.W."/>
            <person name="Visel A."/>
            <person name="Grigoriev I.V."/>
        </authorList>
    </citation>
    <scope>NUCLEOTIDE SEQUENCE [LARGE SCALE GENOMIC DNA]</scope>
    <source>
        <strain evidence="2 3">CBS 115471</strain>
    </source>
</reference>
<comment type="caution">
    <text evidence="2">The sequence shown here is derived from an EMBL/GenBank/DDBJ whole genome shotgun (WGS) entry which is preliminary data.</text>
</comment>
<feature type="region of interest" description="Disordered" evidence="1">
    <location>
        <begin position="372"/>
        <end position="558"/>
    </location>
</feature>
<dbReference type="OrthoDB" id="5382953at2759"/>
<organism evidence="2 3">
    <name type="scientific">Clohesyomyces aquaticus</name>
    <dbReference type="NCBI Taxonomy" id="1231657"/>
    <lineage>
        <taxon>Eukaryota</taxon>
        <taxon>Fungi</taxon>
        <taxon>Dikarya</taxon>
        <taxon>Ascomycota</taxon>
        <taxon>Pezizomycotina</taxon>
        <taxon>Dothideomycetes</taxon>
        <taxon>Pleosporomycetidae</taxon>
        <taxon>Pleosporales</taxon>
        <taxon>Lindgomycetaceae</taxon>
        <taxon>Clohesyomyces</taxon>
    </lineage>
</organism>
<feature type="compositionally biased region" description="Basic residues" evidence="1">
    <location>
        <begin position="500"/>
        <end position="509"/>
    </location>
</feature>
<feature type="region of interest" description="Disordered" evidence="1">
    <location>
        <begin position="225"/>
        <end position="267"/>
    </location>
</feature>
<evidence type="ECO:0000313" key="2">
    <source>
        <dbReference type="EMBL" id="ORY17055.1"/>
    </source>
</evidence>
<dbReference type="Proteomes" id="UP000193144">
    <property type="component" value="Unassembled WGS sequence"/>
</dbReference>
<name>A0A1Y2A4U6_9PLEO</name>
<proteinExistence type="predicted"/>
<feature type="compositionally biased region" description="Acidic residues" evidence="1">
    <location>
        <begin position="380"/>
        <end position="392"/>
    </location>
</feature>
<evidence type="ECO:0008006" key="4">
    <source>
        <dbReference type="Google" id="ProtNLM"/>
    </source>
</evidence>
<feature type="compositionally biased region" description="Basic residues" evidence="1">
    <location>
        <begin position="422"/>
        <end position="432"/>
    </location>
</feature>
<feature type="compositionally biased region" description="Low complexity" evidence="1">
    <location>
        <begin position="529"/>
        <end position="539"/>
    </location>
</feature>
<accession>A0A1Y2A4U6</accession>
<protein>
    <recommendedName>
        <fullName evidence="4">DNA (cytosine-5)-methyltransferase 1 replication foci domain-containing protein</fullName>
    </recommendedName>
</protein>